<name>A0A7V7GXK8_9GAMM</name>
<dbReference type="SUPFAM" id="SSF140566">
    <property type="entry name" value="FlgN-like"/>
    <property type="match status" value="1"/>
</dbReference>
<proteinExistence type="inferred from homology"/>
<comment type="function">
    <text evidence="1">Required for the efficient initiation of filament assembly.</text>
</comment>
<keyword evidence="3" id="KW-1005">Bacterial flagellum biogenesis</keyword>
<evidence type="ECO:0000256" key="2">
    <source>
        <dbReference type="ARBA" id="ARBA00007703"/>
    </source>
</evidence>
<evidence type="ECO:0000313" key="6">
    <source>
        <dbReference type="Proteomes" id="UP000463138"/>
    </source>
</evidence>
<organism evidence="5 6">
    <name type="scientific">Halopseudomonas laoshanensis</name>
    <dbReference type="NCBI Taxonomy" id="2268758"/>
    <lineage>
        <taxon>Bacteria</taxon>
        <taxon>Pseudomonadati</taxon>
        <taxon>Pseudomonadota</taxon>
        <taxon>Gammaproteobacteria</taxon>
        <taxon>Pseudomonadales</taxon>
        <taxon>Pseudomonadaceae</taxon>
        <taxon>Halopseudomonas</taxon>
    </lineage>
</organism>
<keyword evidence="5" id="KW-0282">Flagellum</keyword>
<keyword evidence="5" id="KW-0969">Cilium</keyword>
<dbReference type="GO" id="GO:0044780">
    <property type="term" value="P:bacterial-type flagellum assembly"/>
    <property type="evidence" value="ECO:0007669"/>
    <property type="project" value="InterPro"/>
</dbReference>
<gene>
    <name evidence="5" type="ORF">DT594_01155</name>
</gene>
<sequence>MEHLNTLFSTAKVDAESFTALLDQEHKALVDRDMPALELLLAEKAPLVTSLAQHDRAIITYCQQVGIQPGESLEHHLATTQTAELLNTYHAFKDALQRCKTANERNARLIRHSQQATGQLLDLLRNQGESSQNIYDSQGLSSRSGTPRNLTKV</sequence>
<dbReference type="InterPro" id="IPR036679">
    <property type="entry name" value="FlgN-like_sf"/>
</dbReference>
<protein>
    <submittedName>
        <fullName evidence="5">Flagellar protein FlgN</fullName>
    </submittedName>
</protein>
<evidence type="ECO:0000256" key="3">
    <source>
        <dbReference type="ARBA" id="ARBA00022795"/>
    </source>
</evidence>
<comment type="caution">
    <text evidence="5">The sequence shown here is derived from an EMBL/GenBank/DDBJ whole genome shotgun (WGS) entry which is preliminary data.</text>
</comment>
<evidence type="ECO:0000256" key="4">
    <source>
        <dbReference type="SAM" id="MobiDB-lite"/>
    </source>
</evidence>
<dbReference type="Gene3D" id="1.20.58.300">
    <property type="entry name" value="FlgN-like"/>
    <property type="match status" value="1"/>
</dbReference>
<dbReference type="AlphaFoldDB" id="A0A7V7GXK8"/>
<evidence type="ECO:0000256" key="1">
    <source>
        <dbReference type="ARBA" id="ARBA00002397"/>
    </source>
</evidence>
<keyword evidence="5" id="KW-0966">Cell projection</keyword>
<dbReference type="RefSeq" id="WP_149330996.1">
    <property type="nucleotide sequence ID" value="NZ_QOVF01000001.1"/>
</dbReference>
<evidence type="ECO:0000313" key="5">
    <source>
        <dbReference type="EMBL" id="KAA0696001.1"/>
    </source>
</evidence>
<dbReference type="OrthoDB" id="6898175at2"/>
<reference evidence="5 6" key="1">
    <citation type="submission" date="2018-07" db="EMBL/GenBank/DDBJ databases">
        <title>Pseudomonas laoshanensis sp. nov., isolated from soil.</title>
        <authorList>
            <person name="Sun J."/>
            <person name="Yu L."/>
            <person name="Wang M."/>
            <person name="Zhang C."/>
        </authorList>
    </citation>
    <scope>NUCLEOTIDE SEQUENCE [LARGE SCALE GENOMIC DNA]</scope>
    <source>
        <strain evidence="5 6">Y22</strain>
    </source>
</reference>
<comment type="similarity">
    <text evidence="2">Belongs to the FlgN family.</text>
</comment>
<accession>A0A7V7GXK8</accession>
<dbReference type="InterPro" id="IPR007809">
    <property type="entry name" value="FlgN-like"/>
</dbReference>
<dbReference type="Proteomes" id="UP000463138">
    <property type="component" value="Unassembled WGS sequence"/>
</dbReference>
<dbReference type="Pfam" id="PF05130">
    <property type="entry name" value="FlgN"/>
    <property type="match status" value="1"/>
</dbReference>
<dbReference type="EMBL" id="QOVF01000001">
    <property type="protein sequence ID" value="KAA0696001.1"/>
    <property type="molecule type" value="Genomic_DNA"/>
</dbReference>
<keyword evidence="6" id="KW-1185">Reference proteome</keyword>
<feature type="region of interest" description="Disordered" evidence="4">
    <location>
        <begin position="132"/>
        <end position="153"/>
    </location>
</feature>